<dbReference type="eggNOG" id="COG1573">
    <property type="taxonomic scope" value="Bacteria"/>
</dbReference>
<organism evidence="13 14">
    <name type="scientific">Octadecabacter antarcticus 307</name>
    <dbReference type="NCBI Taxonomy" id="391626"/>
    <lineage>
        <taxon>Bacteria</taxon>
        <taxon>Pseudomonadati</taxon>
        <taxon>Pseudomonadota</taxon>
        <taxon>Alphaproteobacteria</taxon>
        <taxon>Rhodobacterales</taxon>
        <taxon>Roseobacteraceae</taxon>
        <taxon>Octadecabacter</taxon>
    </lineage>
</organism>
<evidence type="ECO:0000256" key="8">
    <source>
        <dbReference type="ARBA" id="ARBA00022801"/>
    </source>
</evidence>
<evidence type="ECO:0000256" key="9">
    <source>
        <dbReference type="ARBA" id="ARBA00023004"/>
    </source>
</evidence>
<accession>M9R054</accession>
<evidence type="ECO:0000256" key="7">
    <source>
        <dbReference type="ARBA" id="ARBA00022763"/>
    </source>
</evidence>
<dbReference type="GO" id="GO:0006281">
    <property type="term" value="P:DNA repair"/>
    <property type="evidence" value="ECO:0007669"/>
    <property type="project" value="UniProtKB-KW"/>
</dbReference>
<dbReference type="HOGENOM" id="CLU_044815_1_0_5"/>
<dbReference type="EC" id="3.2.2.27" evidence="3"/>
<dbReference type="EMBL" id="CP003740">
    <property type="protein sequence ID" value="AGI65964.1"/>
    <property type="molecule type" value="Genomic_DNA"/>
</dbReference>
<keyword evidence="10" id="KW-0411">Iron-sulfur</keyword>
<dbReference type="GO" id="GO:0051539">
    <property type="term" value="F:4 iron, 4 sulfur cluster binding"/>
    <property type="evidence" value="ECO:0007669"/>
    <property type="project" value="UniProtKB-KW"/>
</dbReference>
<dbReference type="PANTHER" id="PTHR33693:SF1">
    <property type="entry name" value="TYPE-4 URACIL-DNA GLYCOSYLASE"/>
    <property type="match status" value="1"/>
</dbReference>
<keyword evidence="14" id="KW-1185">Reference proteome</keyword>
<dbReference type="SMART" id="SM00986">
    <property type="entry name" value="UDG"/>
    <property type="match status" value="1"/>
</dbReference>
<dbReference type="RefSeq" id="WP_015498025.1">
    <property type="nucleotide sequence ID" value="NC_020911.1"/>
</dbReference>
<name>M9R054_9RHOB</name>
<dbReference type="PANTHER" id="PTHR33693">
    <property type="entry name" value="TYPE-5 URACIL-DNA GLYCOSYLASE"/>
    <property type="match status" value="1"/>
</dbReference>
<evidence type="ECO:0000256" key="3">
    <source>
        <dbReference type="ARBA" id="ARBA00012030"/>
    </source>
</evidence>
<dbReference type="KEGG" id="oat:OAN307_c01970"/>
<keyword evidence="8" id="KW-0378">Hydrolase</keyword>
<sequence length="268" mass="28032">MESGMEYWTAKALLDWQVEMGVDEAIGDDPVDRYALQDVKPAPKAAQAPSTLPSAPPAVATAAPEINQISAANNAANAAQDLAGLRAAMGAFEGCALKAAARNLVFSGGTAGAPVMIIADAPDRDDDRAGELFAGRTGALLDKMLAAIGLGRSGDAPIYAAPVLPWNPPQNRDPNADEMAMMLPFLQRHITLAAPKVLILMGNGPCQALLNKSGMTRLHGGWTDVQIGSASLPAIPMFAPSYLLTKPSAKRDAWSDLLSLKAHLKDLS</sequence>
<evidence type="ECO:0000256" key="2">
    <source>
        <dbReference type="ARBA" id="ARBA00006521"/>
    </source>
</evidence>
<evidence type="ECO:0000256" key="4">
    <source>
        <dbReference type="ARBA" id="ARBA00019403"/>
    </source>
</evidence>
<dbReference type="InterPro" id="IPR005122">
    <property type="entry name" value="Uracil-DNA_glycosylase-like"/>
</dbReference>
<proteinExistence type="inferred from homology"/>
<keyword evidence="6" id="KW-0479">Metal-binding</keyword>
<protein>
    <recommendedName>
        <fullName evidence="4">Type-4 uracil-DNA glycosylase</fullName>
        <ecNumber evidence="3">3.2.2.27</ecNumber>
    </recommendedName>
</protein>
<gene>
    <name evidence="13" type="ORF">OAN307_c01970</name>
</gene>
<dbReference type="InterPro" id="IPR005273">
    <property type="entry name" value="Ura-DNA_glyco_family4"/>
</dbReference>
<keyword evidence="5" id="KW-0004">4Fe-4S</keyword>
<dbReference type="SUPFAM" id="SSF52141">
    <property type="entry name" value="Uracil-DNA glycosylase-like"/>
    <property type="match status" value="1"/>
</dbReference>
<dbReference type="Pfam" id="PF03167">
    <property type="entry name" value="UDG"/>
    <property type="match status" value="1"/>
</dbReference>
<evidence type="ECO:0000259" key="12">
    <source>
        <dbReference type="SMART" id="SM00986"/>
    </source>
</evidence>
<dbReference type="AlphaFoldDB" id="M9R054"/>
<dbReference type="SMART" id="SM00987">
    <property type="entry name" value="UreE_C"/>
    <property type="match status" value="1"/>
</dbReference>
<keyword evidence="9" id="KW-0408">Iron</keyword>
<dbReference type="GO" id="GO:0046872">
    <property type="term" value="F:metal ion binding"/>
    <property type="evidence" value="ECO:0007669"/>
    <property type="project" value="UniProtKB-KW"/>
</dbReference>
<keyword evidence="11" id="KW-0234">DNA repair</keyword>
<dbReference type="InterPro" id="IPR051536">
    <property type="entry name" value="UDG_Type-4/5"/>
</dbReference>
<evidence type="ECO:0000256" key="5">
    <source>
        <dbReference type="ARBA" id="ARBA00022485"/>
    </source>
</evidence>
<evidence type="ECO:0000313" key="14">
    <source>
        <dbReference type="Proteomes" id="UP000005307"/>
    </source>
</evidence>
<feature type="domain" description="Uracil-DNA glycosylase-like" evidence="12">
    <location>
        <begin position="106"/>
        <end position="258"/>
    </location>
</feature>
<evidence type="ECO:0000313" key="13">
    <source>
        <dbReference type="EMBL" id="AGI65964.1"/>
    </source>
</evidence>
<evidence type="ECO:0000256" key="1">
    <source>
        <dbReference type="ARBA" id="ARBA00001400"/>
    </source>
</evidence>
<dbReference type="NCBIfam" id="TIGR00758">
    <property type="entry name" value="UDG_fam4"/>
    <property type="match status" value="1"/>
</dbReference>
<dbReference type="OrthoDB" id="5290748at2"/>
<dbReference type="Gene3D" id="3.40.470.10">
    <property type="entry name" value="Uracil-DNA glycosylase-like domain"/>
    <property type="match status" value="1"/>
</dbReference>
<reference evidence="13 14" key="1">
    <citation type="journal article" date="2013" name="PLoS ONE">
        <title>Poles Apart: Arctic and Antarctic Octadecabacter strains Share High Genome Plasticity and a New Type of Xanthorhodopsin.</title>
        <authorList>
            <person name="Vollmers J."/>
            <person name="Voget S."/>
            <person name="Dietrich S."/>
            <person name="Gollnow K."/>
            <person name="Smits M."/>
            <person name="Meyer K."/>
            <person name="Brinkhoff T."/>
            <person name="Simon M."/>
            <person name="Daniel R."/>
        </authorList>
    </citation>
    <scope>NUCLEOTIDE SEQUENCE [LARGE SCALE GENOMIC DNA]</scope>
    <source>
        <strain evidence="13 14">307</strain>
    </source>
</reference>
<comment type="similarity">
    <text evidence="2">Belongs to the uracil-DNA glycosylase (UDG) superfamily. Type 4 (UDGa) family.</text>
</comment>
<evidence type="ECO:0000256" key="11">
    <source>
        <dbReference type="ARBA" id="ARBA00023204"/>
    </source>
</evidence>
<dbReference type="STRING" id="391626.OAN307_c01970"/>
<dbReference type="InterPro" id="IPR036895">
    <property type="entry name" value="Uracil-DNA_glycosylase-like_sf"/>
</dbReference>
<evidence type="ECO:0000256" key="10">
    <source>
        <dbReference type="ARBA" id="ARBA00023014"/>
    </source>
</evidence>
<dbReference type="GO" id="GO:0004844">
    <property type="term" value="F:uracil DNA N-glycosylase activity"/>
    <property type="evidence" value="ECO:0007669"/>
    <property type="project" value="UniProtKB-EC"/>
</dbReference>
<dbReference type="CDD" id="cd10030">
    <property type="entry name" value="UDG-F4_TTUDGA_SPO1dp_like"/>
    <property type="match status" value="1"/>
</dbReference>
<comment type="catalytic activity">
    <reaction evidence="1">
        <text>Hydrolyzes single-stranded DNA or mismatched double-stranded DNA and polynucleotides, releasing free uracil.</text>
        <dbReference type="EC" id="3.2.2.27"/>
    </reaction>
</comment>
<evidence type="ECO:0000256" key="6">
    <source>
        <dbReference type="ARBA" id="ARBA00022723"/>
    </source>
</evidence>
<dbReference type="Proteomes" id="UP000005307">
    <property type="component" value="Chromosome"/>
</dbReference>
<keyword evidence="7" id="KW-0227">DNA damage</keyword>